<dbReference type="AlphaFoldDB" id="A0A1I2F062"/>
<dbReference type="PANTHER" id="PTHR34295:SF1">
    <property type="entry name" value="BIOTIN TRANSPORTER BIOY"/>
    <property type="match status" value="1"/>
</dbReference>
<dbReference type="PANTHER" id="PTHR34295">
    <property type="entry name" value="BIOTIN TRANSPORTER BIOY"/>
    <property type="match status" value="1"/>
</dbReference>
<feature type="transmembrane region" description="Helical" evidence="3">
    <location>
        <begin position="62"/>
        <end position="80"/>
    </location>
</feature>
<dbReference type="GO" id="GO:0015225">
    <property type="term" value="F:biotin transmembrane transporter activity"/>
    <property type="evidence" value="ECO:0007669"/>
    <property type="project" value="UniProtKB-UniRule"/>
</dbReference>
<protein>
    <recommendedName>
        <fullName evidence="2">Biotin transporter</fullName>
    </recommendedName>
</protein>
<evidence type="ECO:0000313" key="5">
    <source>
        <dbReference type="Proteomes" id="UP000198520"/>
    </source>
</evidence>
<dbReference type="RefSeq" id="WP_093375864.1">
    <property type="nucleotide sequence ID" value="NZ_BNAN01000002.1"/>
</dbReference>
<accession>A0A1I2F062</accession>
<proteinExistence type="inferred from homology"/>
<evidence type="ECO:0000256" key="1">
    <source>
        <dbReference type="ARBA" id="ARBA00010692"/>
    </source>
</evidence>
<feature type="transmembrane region" description="Helical" evidence="3">
    <location>
        <begin position="92"/>
        <end position="109"/>
    </location>
</feature>
<comment type="subcellular location">
    <subcellularLocation>
        <location evidence="2">Cell membrane</location>
        <topology evidence="2">Multi-pass membrane protein</topology>
    </subcellularLocation>
</comment>
<evidence type="ECO:0000313" key="4">
    <source>
        <dbReference type="EMBL" id="SFE98409.1"/>
    </source>
</evidence>
<keyword evidence="3" id="KW-1133">Transmembrane helix</keyword>
<dbReference type="EMBL" id="FONZ01000002">
    <property type="protein sequence ID" value="SFE98409.1"/>
    <property type="molecule type" value="Genomic_DNA"/>
</dbReference>
<feature type="transmembrane region" description="Helical" evidence="3">
    <location>
        <begin position="37"/>
        <end position="55"/>
    </location>
</feature>
<evidence type="ECO:0000256" key="2">
    <source>
        <dbReference type="PIRNR" id="PIRNR016661"/>
    </source>
</evidence>
<feature type="transmembrane region" description="Helical" evidence="3">
    <location>
        <begin position="121"/>
        <end position="145"/>
    </location>
</feature>
<dbReference type="Proteomes" id="UP000198520">
    <property type="component" value="Unassembled WGS sequence"/>
</dbReference>
<dbReference type="InterPro" id="IPR003784">
    <property type="entry name" value="BioY"/>
</dbReference>
<gene>
    <name evidence="4" type="ORF">SAMN04488035_1036</name>
</gene>
<dbReference type="PIRSF" id="PIRSF016661">
    <property type="entry name" value="BioY"/>
    <property type="match status" value="1"/>
</dbReference>
<sequence>MDRTSTPVPAATTLALVATGAALVAVCSQLAVPVGSVGVPVTLQTFAVLLVGLALGPVRGAAALGLYLLVGAVGFPVFALGSGGLGVITGPTAGYLLSFPLAAFAAGAVRQSLARMRWSAVGTVAGALLGIVLVYAFGIPVLAWRADLAIGTAAASNVVFILPELAKVILAVAGAFAVQRAFPVLAARRRLATS</sequence>
<keyword evidence="2" id="KW-0813">Transport</keyword>
<evidence type="ECO:0000256" key="3">
    <source>
        <dbReference type="SAM" id="Phobius"/>
    </source>
</evidence>
<reference evidence="5" key="1">
    <citation type="submission" date="2016-10" db="EMBL/GenBank/DDBJ databases">
        <authorList>
            <person name="Varghese N."/>
            <person name="Submissions S."/>
        </authorList>
    </citation>
    <scope>NUCLEOTIDE SEQUENCE [LARGE SCALE GENOMIC DNA]</scope>
    <source>
        <strain evidence="5">DSM 19083</strain>
    </source>
</reference>
<keyword evidence="2 3" id="KW-0472">Membrane</keyword>
<organism evidence="4 5">
    <name type="scientific">Flavimobilis marinus</name>
    <dbReference type="NCBI Taxonomy" id="285351"/>
    <lineage>
        <taxon>Bacteria</taxon>
        <taxon>Bacillati</taxon>
        <taxon>Actinomycetota</taxon>
        <taxon>Actinomycetes</taxon>
        <taxon>Micrococcales</taxon>
        <taxon>Jonesiaceae</taxon>
        <taxon>Flavimobilis</taxon>
    </lineage>
</organism>
<dbReference type="Gene3D" id="1.10.1760.20">
    <property type="match status" value="1"/>
</dbReference>
<feature type="transmembrane region" description="Helical" evidence="3">
    <location>
        <begin position="165"/>
        <end position="187"/>
    </location>
</feature>
<keyword evidence="2" id="KW-1003">Cell membrane</keyword>
<dbReference type="Pfam" id="PF02632">
    <property type="entry name" value="BioY"/>
    <property type="match status" value="1"/>
</dbReference>
<dbReference type="STRING" id="285351.SAMN04488035_1036"/>
<keyword evidence="5" id="KW-1185">Reference proteome</keyword>
<dbReference type="OrthoDB" id="9803495at2"/>
<comment type="similarity">
    <text evidence="1 2">Belongs to the BioY family.</text>
</comment>
<name>A0A1I2F062_9MICO</name>
<dbReference type="GO" id="GO:0005886">
    <property type="term" value="C:plasma membrane"/>
    <property type="evidence" value="ECO:0007669"/>
    <property type="project" value="UniProtKB-SubCell"/>
</dbReference>
<keyword evidence="3" id="KW-0812">Transmembrane</keyword>